<evidence type="ECO:0000256" key="1">
    <source>
        <dbReference type="SAM" id="MobiDB-lite"/>
    </source>
</evidence>
<keyword evidence="2" id="KW-0812">Transmembrane</keyword>
<protein>
    <submittedName>
        <fullName evidence="3">Uncharacterized protein</fullName>
    </submittedName>
</protein>
<evidence type="ECO:0000313" key="4">
    <source>
        <dbReference type="Proteomes" id="UP000266673"/>
    </source>
</evidence>
<gene>
    <name evidence="3" type="ORF">C2G38_2226677</name>
</gene>
<name>A0A397U6X8_9GLOM</name>
<keyword evidence="2" id="KW-0472">Membrane</keyword>
<reference evidence="3 4" key="1">
    <citation type="submission" date="2018-06" db="EMBL/GenBank/DDBJ databases">
        <title>Comparative genomics reveals the genomic features of Rhizophagus irregularis, R. cerebriforme, R. diaphanum and Gigaspora rosea, and their symbiotic lifestyle signature.</title>
        <authorList>
            <person name="Morin E."/>
            <person name="San Clemente H."/>
            <person name="Chen E.C.H."/>
            <person name="De La Providencia I."/>
            <person name="Hainaut M."/>
            <person name="Kuo A."/>
            <person name="Kohler A."/>
            <person name="Murat C."/>
            <person name="Tang N."/>
            <person name="Roy S."/>
            <person name="Loubradou J."/>
            <person name="Henrissat B."/>
            <person name="Grigoriev I.V."/>
            <person name="Corradi N."/>
            <person name="Roux C."/>
            <person name="Martin F.M."/>
        </authorList>
    </citation>
    <scope>NUCLEOTIDE SEQUENCE [LARGE SCALE GENOMIC DNA]</scope>
    <source>
        <strain evidence="3 4">DAOM 194757</strain>
    </source>
</reference>
<feature type="transmembrane region" description="Helical" evidence="2">
    <location>
        <begin position="167"/>
        <end position="185"/>
    </location>
</feature>
<comment type="caution">
    <text evidence="3">The sequence shown here is derived from an EMBL/GenBank/DDBJ whole genome shotgun (WGS) entry which is preliminary data.</text>
</comment>
<organism evidence="3 4">
    <name type="scientific">Gigaspora rosea</name>
    <dbReference type="NCBI Taxonomy" id="44941"/>
    <lineage>
        <taxon>Eukaryota</taxon>
        <taxon>Fungi</taxon>
        <taxon>Fungi incertae sedis</taxon>
        <taxon>Mucoromycota</taxon>
        <taxon>Glomeromycotina</taxon>
        <taxon>Glomeromycetes</taxon>
        <taxon>Diversisporales</taxon>
        <taxon>Gigasporaceae</taxon>
        <taxon>Gigaspora</taxon>
    </lineage>
</organism>
<sequence>MAPQKIKITKNEIPNAILSDDVYDICCQYFTNGRLTSIYDPHKYFCNQSNKFHTTLRNINEELKKIMIMSTVIFFQQLINMLKTSNNTIEHSSSNQPTLVNSCEKGSSKDSTAANEEISNSTIEHSSNPVVDNSSSQSQHQVINIITDDNNRSDNWIKNIFKNNWRFIAIIFALTIICLFTIRVINNNN</sequence>
<dbReference type="AlphaFoldDB" id="A0A397U6X8"/>
<evidence type="ECO:0000313" key="3">
    <source>
        <dbReference type="EMBL" id="RIB02846.1"/>
    </source>
</evidence>
<dbReference type="EMBL" id="QKWP01002569">
    <property type="protein sequence ID" value="RIB02846.1"/>
    <property type="molecule type" value="Genomic_DNA"/>
</dbReference>
<dbReference type="OrthoDB" id="10632360at2759"/>
<evidence type="ECO:0000256" key="2">
    <source>
        <dbReference type="SAM" id="Phobius"/>
    </source>
</evidence>
<accession>A0A397U6X8</accession>
<dbReference type="Proteomes" id="UP000266673">
    <property type="component" value="Unassembled WGS sequence"/>
</dbReference>
<proteinExistence type="predicted"/>
<feature type="region of interest" description="Disordered" evidence="1">
    <location>
        <begin position="90"/>
        <end position="111"/>
    </location>
</feature>
<keyword evidence="4" id="KW-1185">Reference proteome</keyword>
<keyword evidence="2" id="KW-1133">Transmembrane helix</keyword>